<dbReference type="AlphaFoldDB" id="A0A485LEI5"/>
<evidence type="ECO:0000256" key="1">
    <source>
        <dbReference type="ARBA" id="ARBA00008372"/>
    </source>
</evidence>
<dbReference type="Pfam" id="PF04857">
    <property type="entry name" value="CAF1"/>
    <property type="match status" value="1"/>
</dbReference>
<dbReference type="EMBL" id="VJMH01006730">
    <property type="protein sequence ID" value="KAF0688373.1"/>
    <property type="molecule type" value="Genomic_DNA"/>
</dbReference>
<sequence>MDVTRHNFNEALVDLEKQLAMPSCRFIAIDTEFTGLTPSESTREKVIDTLEERYAKVRASGENFLITQFGVALVHVEAESEKTWISCWNFYVFPRPYQNVDTRFLCQASSMQFMAEHGFDFNKFIRDGIPYLSRKTEMSVRKSTEKSIANLGKSPPEKMNVNRHFDKMWLAETIDKIDSWLTGPVASDEASEETSAVPSSSSELFLAARNPFRRLLALHAAKYLAKHPDAKSLYMETSDAGVRLVRTSSAAERDNLKKRKIDALNQEVDNAVGFSKVIQLLGKSNKPVIGHNCLLDFVYLFHQFCGPLPPTLVQFKQQLGKAFPTIYDTKVLALTSPASDAFESTSLSAMFDYMRDHLNLDVSSLVLDDANAYHKALQTSSDESMPCHEAGFDALMTAIVYLGFTSMAANGWATELPLDLRASTRGLELYENRINLMVVDRPSHLDVADFDQTLDRRHVYVLEHADANGLKDVKPDDVFADARVNRVVREEKETYVFLSEPVATLPVPKDDKIRISPFADYVKQKPTSALLSSVNNDDESGAAAPPARWCSIQ</sequence>
<dbReference type="GO" id="GO:0003723">
    <property type="term" value="F:RNA binding"/>
    <property type="evidence" value="ECO:0007669"/>
    <property type="project" value="TreeGrafter"/>
</dbReference>
<evidence type="ECO:0000256" key="2">
    <source>
        <dbReference type="SAM" id="MobiDB-lite"/>
    </source>
</evidence>
<keyword evidence="5" id="KW-1185">Reference proteome</keyword>
<dbReference type="GO" id="GO:0000175">
    <property type="term" value="F:3'-5'-RNA exonuclease activity"/>
    <property type="evidence" value="ECO:0007669"/>
    <property type="project" value="TreeGrafter"/>
</dbReference>
<reference evidence="3" key="2">
    <citation type="submission" date="2019-06" db="EMBL/GenBank/DDBJ databases">
        <title>Genomics analysis of Aphanomyces spp. identifies a new class of oomycete effector associated with host adaptation.</title>
        <authorList>
            <person name="Gaulin E."/>
        </authorList>
    </citation>
    <scope>NUCLEOTIDE SEQUENCE</scope>
    <source>
        <strain evidence="3">CBS 578.67</strain>
    </source>
</reference>
<proteinExistence type="inferred from homology"/>
<dbReference type="Gene3D" id="3.30.420.10">
    <property type="entry name" value="Ribonuclease H-like superfamily/Ribonuclease H"/>
    <property type="match status" value="2"/>
</dbReference>
<evidence type="ECO:0000313" key="4">
    <source>
        <dbReference type="EMBL" id="VFT96690.1"/>
    </source>
</evidence>
<dbReference type="Proteomes" id="UP000332933">
    <property type="component" value="Unassembled WGS sequence"/>
</dbReference>
<dbReference type="PANTHER" id="PTHR15092:SF47">
    <property type="entry name" value="POLY(A)-SPECIFIC EXORIBONUCLEASE PARN"/>
    <property type="match status" value="1"/>
</dbReference>
<reference evidence="4 5" key="1">
    <citation type="submission" date="2019-03" db="EMBL/GenBank/DDBJ databases">
        <authorList>
            <person name="Gaulin E."/>
            <person name="Dumas B."/>
        </authorList>
    </citation>
    <scope>NUCLEOTIDE SEQUENCE [LARGE SCALE GENOMIC DNA]</scope>
    <source>
        <strain evidence="4">CBS 568.67</strain>
    </source>
</reference>
<evidence type="ECO:0000313" key="3">
    <source>
        <dbReference type="EMBL" id="KAF0688373.1"/>
    </source>
</evidence>
<dbReference type="EMBL" id="CAADRA010006753">
    <property type="protein sequence ID" value="VFT96690.1"/>
    <property type="molecule type" value="Genomic_DNA"/>
</dbReference>
<name>A0A485LEI5_9STRA</name>
<dbReference type="InterPro" id="IPR012337">
    <property type="entry name" value="RNaseH-like_sf"/>
</dbReference>
<accession>A0A485LEI5</accession>
<dbReference type="PANTHER" id="PTHR15092">
    <property type="entry name" value="POLY A -SPECIFIC RIBONUCLEASE/TARGET OF EGR1, MEMBER 1"/>
    <property type="match status" value="1"/>
</dbReference>
<protein>
    <submittedName>
        <fullName evidence="4">Aste57867_19993 protein</fullName>
    </submittedName>
</protein>
<organism evidence="4 5">
    <name type="scientific">Aphanomyces stellatus</name>
    <dbReference type="NCBI Taxonomy" id="120398"/>
    <lineage>
        <taxon>Eukaryota</taxon>
        <taxon>Sar</taxon>
        <taxon>Stramenopiles</taxon>
        <taxon>Oomycota</taxon>
        <taxon>Saprolegniomycetes</taxon>
        <taxon>Saprolegniales</taxon>
        <taxon>Verrucalvaceae</taxon>
        <taxon>Aphanomyces</taxon>
    </lineage>
</organism>
<dbReference type="InterPro" id="IPR051181">
    <property type="entry name" value="CAF1_poly(A)_ribonucleases"/>
</dbReference>
<evidence type="ECO:0000313" key="5">
    <source>
        <dbReference type="Proteomes" id="UP000332933"/>
    </source>
</evidence>
<feature type="region of interest" description="Disordered" evidence="2">
    <location>
        <begin position="531"/>
        <end position="553"/>
    </location>
</feature>
<dbReference type="OrthoDB" id="1432093at2759"/>
<gene>
    <name evidence="4" type="primary">Aste57867_19993</name>
    <name evidence="3" type="ORF">As57867_019927</name>
    <name evidence="4" type="ORF">ASTE57867_19993</name>
</gene>
<dbReference type="SUPFAM" id="SSF53098">
    <property type="entry name" value="Ribonuclease H-like"/>
    <property type="match status" value="1"/>
</dbReference>
<dbReference type="InterPro" id="IPR006941">
    <property type="entry name" value="RNase_CAF1"/>
</dbReference>
<dbReference type="InterPro" id="IPR036397">
    <property type="entry name" value="RNaseH_sf"/>
</dbReference>
<comment type="similarity">
    <text evidence="1">Belongs to the CAF1 family.</text>
</comment>